<dbReference type="GO" id="GO:0046872">
    <property type="term" value="F:metal ion binding"/>
    <property type="evidence" value="ECO:0007669"/>
    <property type="project" value="UniProtKB-KW"/>
</dbReference>
<evidence type="ECO:0000313" key="14">
    <source>
        <dbReference type="EMBL" id="QDT65312.1"/>
    </source>
</evidence>
<feature type="domain" description="Peptidase M50" evidence="13">
    <location>
        <begin position="142"/>
        <end position="195"/>
    </location>
</feature>
<evidence type="ECO:0000256" key="9">
    <source>
        <dbReference type="ARBA" id="ARBA00022989"/>
    </source>
</evidence>
<keyword evidence="11 12" id="KW-0472">Membrane</keyword>
<evidence type="ECO:0000256" key="7">
    <source>
        <dbReference type="ARBA" id="ARBA00022801"/>
    </source>
</evidence>
<keyword evidence="10" id="KW-0482">Metalloprotease</keyword>
<feature type="transmembrane region" description="Helical" evidence="12">
    <location>
        <begin position="140"/>
        <end position="163"/>
    </location>
</feature>
<evidence type="ECO:0000256" key="5">
    <source>
        <dbReference type="ARBA" id="ARBA00022692"/>
    </source>
</evidence>
<keyword evidence="4" id="KW-0645">Protease</keyword>
<dbReference type="PANTHER" id="PTHR39188">
    <property type="entry name" value="MEMBRANE-ASSOCIATED ZINC METALLOPROTEASE M50B"/>
    <property type="match status" value="1"/>
</dbReference>
<evidence type="ECO:0000256" key="4">
    <source>
        <dbReference type="ARBA" id="ARBA00022670"/>
    </source>
</evidence>
<dbReference type="Pfam" id="PF02163">
    <property type="entry name" value="Peptidase_M50"/>
    <property type="match status" value="2"/>
</dbReference>
<feature type="transmembrane region" description="Helical" evidence="12">
    <location>
        <begin position="101"/>
        <end position="120"/>
    </location>
</feature>
<dbReference type="GO" id="GO:0006508">
    <property type="term" value="P:proteolysis"/>
    <property type="evidence" value="ECO:0007669"/>
    <property type="project" value="UniProtKB-KW"/>
</dbReference>
<keyword evidence="15" id="KW-1185">Reference proteome</keyword>
<keyword evidence="7" id="KW-0378">Hydrolase</keyword>
<evidence type="ECO:0000256" key="1">
    <source>
        <dbReference type="ARBA" id="ARBA00001947"/>
    </source>
</evidence>
<gene>
    <name evidence="14" type="ORF">V22_25610</name>
</gene>
<dbReference type="AlphaFoldDB" id="A0A517TAB3"/>
<evidence type="ECO:0000256" key="11">
    <source>
        <dbReference type="ARBA" id="ARBA00023136"/>
    </source>
</evidence>
<evidence type="ECO:0000256" key="6">
    <source>
        <dbReference type="ARBA" id="ARBA00022723"/>
    </source>
</evidence>
<dbReference type="EMBL" id="CP036316">
    <property type="protein sequence ID" value="QDT65312.1"/>
    <property type="molecule type" value="Genomic_DNA"/>
</dbReference>
<keyword evidence="6" id="KW-0479">Metal-binding</keyword>
<comment type="similarity">
    <text evidence="3">Belongs to the peptidase M50B family.</text>
</comment>
<dbReference type="InterPro" id="IPR008915">
    <property type="entry name" value="Peptidase_M50"/>
</dbReference>
<name>A0A517TAB3_9PLAN</name>
<keyword evidence="8" id="KW-0862">Zinc</keyword>
<feature type="domain" description="Peptidase M50" evidence="13">
    <location>
        <begin position="51"/>
        <end position="119"/>
    </location>
</feature>
<evidence type="ECO:0000313" key="15">
    <source>
        <dbReference type="Proteomes" id="UP000319976"/>
    </source>
</evidence>
<feature type="transmembrane region" description="Helical" evidence="12">
    <location>
        <begin position="184"/>
        <end position="217"/>
    </location>
</feature>
<keyword evidence="9 12" id="KW-1133">Transmembrane helix</keyword>
<dbReference type="PANTHER" id="PTHR39188:SF3">
    <property type="entry name" value="STAGE IV SPORULATION PROTEIN FB"/>
    <property type="match status" value="1"/>
</dbReference>
<evidence type="ECO:0000259" key="13">
    <source>
        <dbReference type="Pfam" id="PF02163"/>
    </source>
</evidence>
<dbReference type="GO" id="GO:0008237">
    <property type="term" value="F:metallopeptidase activity"/>
    <property type="evidence" value="ECO:0007669"/>
    <property type="project" value="UniProtKB-KW"/>
</dbReference>
<dbReference type="KEGG" id="chya:V22_25610"/>
<comment type="subcellular location">
    <subcellularLocation>
        <location evidence="2">Membrane</location>
        <topology evidence="2">Multi-pass membrane protein</topology>
    </subcellularLocation>
</comment>
<proteinExistence type="inferred from homology"/>
<feature type="transmembrane region" description="Helical" evidence="12">
    <location>
        <begin position="47"/>
        <end position="68"/>
    </location>
</feature>
<evidence type="ECO:0000256" key="2">
    <source>
        <dbReference type="ARBA" id="ARBA00004141"/>
    </source>
</evidence>
<evidence type="ECO:0000256" key="12">
    <source>
        <dbReference type="SAM" id="Phobius"/>
    </source>
</evidence>
<dbReference type="Proteomes" id="UP000319976">
    <property type="component" value="Chromosome"/>
</dbReference>
<protein>
    <submittedName>
        <fullName evidence="14">Peptidase family M50</fullName>
    </submittedName>
</protein>
<reference evidence="14 15" key="1">
    <citation type="submission" date="2019-02" db="EMBL/GenBank/DDBJ databases">
        <title>Deep-cultivation of Planctomycetes and their phenomic and genomic characterization uncovers novel biology.</title>
        <authorList>
            <person name="Wiegand S."/>
            <person name="Jogler M."/>
            <person name="Boedeker C."/>
            <person name="Pinto D."/>
            <person name="Vollmers J."/>
            <person name="Rivas-Marin E."/>
            <person name="Kohn T."/>
            <person name="Peeters S.H."/>
            <person name="Heuer A."/>
            <person name="Rast P."/>
            <person name="Oberbeckmann S."/>
            <person name="Bunk B."/>
            <person name="Jeske O."/>
            <person name="Meyerdierks A."/>
            <person name="Storesund J.E."/>
            <person name="Kallscheuer N."/>
            <person name="Luecker S."/>
            <person name="Lage O.M."/>
            <person name="Pohl T."/>
            <person name="Merkel B.J."/>
            <person name="Hornburger P."/>
            <person name="Mueller R.-W."/>
            <person name="Bruemmer F."/>
            <person name="Labrenz M."/>
            <person name="Spormann A.M."/>
            <person name="Op den Camp H."/>
            <person name="Overmann J."/>
            <person name="Amann R."/>
            <person name="Jetten M.S.M."/>
            <person name="Mascher T."/>
            <person name="Medema M.H."/>
            <person name="Devos D.P."/>
            <person name="Kaster A.-K."/>
            <person name="Ovreas L."/>
            <person name="Rohde M."/>
            <person name="Galperin M.Y."/>
            <person name="Jogler C."/>
        </authorList>
    </citation>
    <scope>NUCLEOTIDE SEQUENCE [LARGE SCALE GENOMIC DNA]</scope>
    <source>
        <strain evidence="14 15">V22</strain>
    </source>
</reference>
<organism evidence="14 15">
    <name type="scientific">Calycomorphotria hydatis</name>
    <dbReference type="NCBI Taxonomy" id="2528027"/>
    <lineage>
        <taxon>Bacteria</taxon>
        <taxon>Pseudomonadati</taxon>
        <taxon>Planctomycetota</taxon>
        <taxon>Planctomycetia</taxon>
        <taxon>Planctomycetales</taxon>
        <taxon>Planctomycetaceae</taxon>
        <taxon>Calycomorphotria</taxon>
    </lineage>
</organism>
<sequence length="232" mass="26259">MLGPVRPTPYDLRFSIGDIPINVTPMFWIAAVLLGLPILQGAGPQGLIVWVLCVFISILLHELGHAFVQRAYGHRPEIILYHFGGVAQYMAYRQNNWWQQVLISFAGPGIQLLLYGAIWLLDEWLYRTGRYPEGGTPAAVAIQCMLYINLWWALLNLIPVIPLDGGQIMEAVLKRFRRFDGQELAYKVSIFFAVVGAVLMLMNGGRFIWILFALLAYQNYQNLRGGGRYGGW</sequence>
<comment type="cofactor">
    <cofactor evidence="1">
        <name>Zn(2+)</name>
        <dbReference type="ChEBI" id="CHEBI:29105"/>
    </cofactor>
</comment>
<accession>A0A517TAB3</accession>
<dbReference type="RefSeq" id="WP_145263199.1">
    <property type="nucleotide sequence ID" value="NZ_CP036316.1"/>
</dbReference>
<feature type="transmembrane region" description="Helical" evidence="12">
    <location>
        <begin position="21"/>
        <end position="41"/>
    </location>
</feature>
<evidence type="ECO:0000256" key="10">
    <source>
        <dbReference type="ARBA" id="ARBA00023049"/>
    </source>
</evidence>
<keyword evidence="5 12" id="KW-0812">Transmembrane</keyword>
<evidence type="ECO:0000256" key="8">
    <source>
        <dbReference type="ARBA" id="ARBA00022833"/>
    </source>
</evidence>
<evidence type="ECO:0000256" key="3">
    <source>
        <dbReference type="ARBA" id="ARBA00007931"/>
    </source>
</evidence>
<dbReference type="OrthoDB" id="166377at2"/>
<dbReference type="GO" id="GO:0016020">
    <property type="term" value="C:membrane"/>
    <property type="evidence" value="ECO:0007669"/>
    <property type="project" value="UniProtKB-SubCell"/>
</dbReference>